<feature type="non-terminal residue" evidence="2">
    <location>
        <position position="1"/>
    </location>
</feature>
<sequence>RQWVLERMRELRMLLERMLGLLEHMLKPPELRHEPRRLLERMLLLCMLELHMMARRSPLHLLLPQPQGPRIFPTDTPSRAVCRTTEPNTTTTKKPKTTTLKPT</sequence>
<evidence type="ECO:0000313" key="2">
    <source>
        <dbReference type="EMBL" id="JAS13470.1"/>
    </source>
</evidence>
<accession>A0A1B6CJ81</accession>
<name>A0A1B6CJ81_9HEMI</name>
<feature type="region of interest" description="Disordered" evidence="1">
    <location>
        <begin position="69"/>
        <end position="103"/>
    </location>
</feature>
<evidence type="ECO:0000256" key="1">
    <source>
        <dbReference type="SAM" id="MobiDB-lite"/>
    </source>
</evidence>
<proteinExistence type="predicted"/>
<dbReference type="EMBL" id="GEDC01023828">
    <property type="protein sequence ID" value="JAS13470.1"/>
    <property type="molecule type" value="Transcribed_RNA"/>
</dbReference>
<feature type="compositionally biased region" description="Low complexity" evidence="1">
    <location>
        <begin position="84"/>
        <end position="103"/>
    </location>
</feature>
<reference evidence="2" key="1">
    <citation type="submission" date="2015-12" db="EMBL/GenBank/DDBJ databases">
        <title>De novo transcriptome assembly of four potential Pierce s Disease insect vectors from Arizona vineyards.</title>
        <authorList>
            <person name="Tassone E.E."/>
        </authorList>
    </citation>
    <scope>NUCLEOTIDE SEQUENCE</scope>
</reference>
<protein>
    <submittedName>
        <fullName evidence="2">Uncharacterized protein</fullName>
    </submittedName>
</protein>
<gene>
    <name evidence="2" type="ORF">g.4134</name>
</gene>
<feature type="non-terminal residue" evidence="2">
    <location>
        <position position="103"/>
    </location>
</feature>
<dbReference type="AlphaFoldDB" id="A0A1B6CJ81"/>
<organism evidence="2">
    <name type="scientific">Clastoptera arizonana</name>
    <name type="common">Arizona spittle bug</name>
    <dbReference type="NCBI Taxonomy" id="38151"/>
    <lineage>
        <taxon>Eukaryota</taxon>
        <taxon>Metazoa</taxon>
        <taxon>Ecdysozoa</taxon>
        <taxon>Arthropoda</taxon>
        <taxon>Hexapoda</taxon>
        <taxon>Insecta</taxon>
        <taxon>Pterygota</taxon>
        <taxon>Neoptera</taxon>
        <taxon>Paraneoptera</taxon>
        <taxon>Hemiptera</taxon>
        <taxon>Auchenorrhyncha</taxon>
        <taxon>Cercopoidea</taxon>
        <taxon>Clastopteridae</taxon>
        <taxon>Clastoptera</taxon>
    </lineage>
</organism>